<keyword evidence="2" id="KW-1185">Reference proteome</keyword>
<dbReference type="EMBL" id="CAJJDN010000040">
    <property type="protein sequence ID" value="CAD8080514.1"/>
    <property type="molecule type" value="Genomic_DNA"/>
</dbReference>
<dbReference type="Proteomes" id="UP000692954">
    <property type="component" value="Unassembled WGS sequence"/>
</dbReference>
<comment type="caution">
    <text evidence="1">The sequence shown here is derived from an EMBL/GenBank/DDBJ whole genome shotgun (WGS) entry which is preliminary data.</text>
</comment>
<dbReference type="AlphaFoldDB" id="A0A8S1N085"/>
<protein>
    <submittedName>
        <fullName evidence="1">Uncharacterized protein</fullName>
    </submittedName>
</protein>
<organism evidence="1 2">
    <name type="scientific">Paramecium sonneborni</name>
    <dbReference type="NCBI Taxonomy" id="65129"/>
    <lineage>
        <taxon>Eukaryota</taxon>
        <taxon>Sar</taxon>
        <taxon>Alveolata</taxon>
        <taxon>Ciliophora</taxon>
        <taxon>Intramacronucleata</taxon>
        <taxon>Oligohymenophorea</taxon>
        <taxon>Peniculida</taxon>
        <taxon>Parameciidae</taxon>
        <taxon>Paramecium</taxon>
    </lineage>
</organism>
<proteinExistence type="predicted"/>
<gene>
    <name evidence="1" type="ORF">PSON_ATCC_30995.1.T0400294</name>
</gene>
<reference evidence="1" key="1">
    <citation type="submission" date="2021-01" db="EMBL/GenBank/DDBJ databases">
        <authorList>
            <consortium name="Genoscope - CEA"/>
            <person name="William W."/>
        </authorList>
    </citation>
    <scope>NUCLEOTIDE SEQUENCE</scope>
</reference>
<evidence type="ECO:0000313" key="2">
    <source>
        <dbReference type="Proteomes" id="UP000692954"/>
    </source>
</evidence>
<evidence type="ECO:0000313" key="1">
    <source>
        <dbReference type="EMBL" id="CAD8080514.1"/>
    </source>
</evidence>
<sequence length="198" mass="22890">MNQNTNPKGYDQTKKDELTKQAKIANEYAAFKRKESYGVGFTVHLENKRFDEFKTEYGLKTVQDLINLINQRQNLQTNYLAFDSPQGNNILSHAILLKDLNDVYLKNISSENMAYIHVFGKKNVCTYYVNKKQTTVENIIDQFNNDQENQNDKIDTKKDKYGVGCRLEPGMQINDSILKSLISNYVEEGEGLIRILPY</sequence>
<name>A0A8S1N085_9CILI</name>
<dbReference type="OrthoDB" id="304467at2759"/>
<accession>A0A8S1N085</accession>